<protein>
    <submittedName>
        <fullName evidence="1">Uncharacterized protein</fullName>
    </submittedName>
</protein>
<proteinExistence type="predicted"/>
<dbReference type="AlphaFoldDB" id="A0A3M8DVQ4"/>
<accession>A0A3M8DVQ4</accession>
<keyword evidence="2" id="KW-1185">Reference proteome</keyword>
<name>A0A3M8DVQ4_9BACL</name>
<reference evidence="1 2" key="1">
    <citation type="submission" date="2018-10" db="EMBL/GenBank/DDBJ databases">
        <title>Phylogenomics of Brevibacillus.</title>
        <authorList>
            <person name="Dunlap C."/>
        </authorList>
    </citation>
    <scope>NUCLEOTIDE SEQUENCE [LARGE SCALE GENOMIC DNA]</scope>
    <source>
        <strain evidence="1 2">JCM 15716</strain>
    </source>
</reference>
<comment type="caution">
    <text evidence="1">The sequence shown here is derived from an EMBL/GenBank/DDBJ whole genome shotgun (WGS) entry which is preliminary data.</text>
</comment>
<dbReference type="Proteomes" id="UP000271031">
    <property type="component" value="Unassembled WGS sequence"/>
</dbReference>
<gene>
    <name evidence="1" type="ORF">EDM56_00750</name>
</gene>
<dbReference type="OrthoDB" id="2472995at2"/>
<dbReference type="RefSeq" id="WP_122915969.1">
    <property type="nucleotide sequence ID" value="NZ_RHHQ01000003.1"/>
</dbReference>
<evidence type="ECO:0000313" key="1">
    <source>
        <dbReference type="EMBL" id="RNB92263.1"/>
    </source>
</evidence>
<sequence length="63" mass="7214">MKRVAVETRVDFHFCGGDTVSIITTEPEEIIQMVANQSDGWLQYDDIVINVRNISYIKVRALD</sequence>
<organism evidence="1 2">
    <name type="scientific">Brevibacillus fluminis</name>
    <dbReference type="NCBI Taxonomy" id="511487"/>
    <lineage>
        <taxon>Bacteria</taxon>
        <taxon>Bacillati</taxon>
        <taxon>Bacillota</taxon>
        <taxon>Bacilli</taxon>
        <taxon>Bacillales</taxon>
        <taxon>Paenibacillaceae</taxon>
        <taxon>Brevibacillus</taxon>
    </lineage>
</organism>
<evidence type="ECO:0000313" key="2">
    <source>
        <dbReference type="Proteomes" id="UP000271031"/>
    </source>
</evidence>
<dbReference type="EMBL" id="RHHQ01000003">
    <property type="protein sequence ID" value="RNB92263.1"/>
    <property type="molecule type" value="Genomic_DNA"/>
</dbReference>